<name>A0A4P2QE27_SORCE</name>
<dbReference type="SUPFAM" id="SSF48695">
    <property type="entry name" value="Multiheme cytochromes"/>
    <property type="match status" value="1"/>
</dbReference>
<organism evidence="2 3">
    <name type="scientific">Sorangium cellulosum</name>
    <name type="common">Polyangium cellulosum</name>
    <dbReference type="NCBI Taxonomy" id="56"/>
    <lineage>
        <taxon>Bacteria</taxon>
        <taxon>Pseudomonadati</taxon>
        <taxon>Myxococcota</taxon>
        <taxon>Polyangia</taxon>
        <taxon>Polyangiales</taxon>
        <taxon>Polyangiaceae</taxon>
        <taxon>Sorangium</taxon>
    </lineage>
</organism>
<reference evidence="2 3" key="1">
    <citation type="submission" date="2015-09" db="EMBL/GenBank/DDBJ databases">
        <title>Sorangium comparison.</title>
        <authorList>
            <person name="Zaburannyi N."/>
            <person name="Bunk B."/>
            <person name="Overmann J."/>
            <person name="Mueller R."/>
        </authorList>
    </citation>
    <scope>NUCLEOTIDE SEQUENCE [LARGE SCALE GENOMIC DNA]</scope>
    <source>
        <strain evidence="2 3">So ceGT47</strain>
    </source>
</reference>
<evidence type="ECO:0000256" key="1">
    <source>
        <dbReference type="SAM" id="MobiDB-lite"/>
    </source>
</evidence>
<evidence type="ECO:0008006" key="4">
    <source>
        <dbReference type="Google" id="ProtNLM"/>
    </source>
</evidence>
<dbReference type="EMBL" id="CP012670">
    <property type="protein sequence ID" value="AUX27423.1"/>
    <property type="molecule type" value="Genomic_DNA"/>
</dbReference>
<dbReference type="Proteomes" id="UP000295781">
    <property type="component" value="Chromosome"/>
</dbReference>
<evidence type="ECO:0000313" key="2">
    <source>
        <dbReference type="EMBL" id="AUX27423.1"/>
    </source>
</evidence>
<feature type="region of interest" description="Disordered" evidence="1">
    <location>
        <begin position="1"/>
        <end position="33"/>
    </location>
</feature>
<evidence type="ECO:0000313" key="3">
    <source>
        <dbReference type="Proteomes" id="UP000295781"/>
    </source>
</evidence>
<protein>
    <recommendedName>
        <fullName evidence="4">Cytochrome c domain-containing protein</fullName>
    </recommendedName>
</protein>
<dbReference type="InterPro" id="IPR036280">
    <property type="entry name" value="Multihaem_cyt_sf"/>
</dbReference>
<dbReference type="AlphaFoldDB" id="A0A4P2QE27"/>
<proteinExistence type="predicted"/>
<accession>A0A4P2QE27</accession>
<sequence length="188" mass="20475">MRSMNTAGPATNEAKTEAGQPDRAPPVGRRTGRDGAVVRRISAAACLFVAACGGGDDGEPEQVAWQDMSVEERLEYMNDVVLPRMTEVFVAYDTKYQTMTCVTCHGADMAGGTYEMPSAAITPLPDEEHFLEWAGDPAHPEREAFGTFMFEQVVPEMAKLLQVERYDPTTNTGTFSCANCHTVASIQD</sequence>
<gene>
    <name evidence="2" type="ORF">SOCEGT47_080120</name>
</gene>